<reference evidence="2 3" key="1">
    <citation type="submission" date="2019-09" db="EMBL/GenBank/DDBJ databases">
        <title>Bird 10,000 Genomes (B10K) Project - Family phase.</title>
        <authorList>
            <person name="Zhang G."/>
        </authorList>
    </citation>
    <scope>NUCLEOTIDE SEQUENCE [LARGE SCALE GENOMIC DNA]</scope>
    <source>
        <strain evidence="2">B10K-DU-001-39</strain>
        <tissue evidence="2">Muscle</tissue>
    </source>
</reference>
<keyword evidence="3" id="KW-1185">Reference proteome</keyword>
<feature type="coiled-coil region" evidence="1">
    <location>
        <begin position="16"/>
        <end position="57"/>
    </location>
</feature>
<dbReference type="Proteomes" id="UP000562322">
    <property type="component" value="Unassembled WGS sequence"/>
</dbReference>
<dbReference type="Gene3D" id="1.10.287.1490">
    <property type="match status" value="1"/>
</dbReference>
<feature type="non-terminal residue" evidence="2">
    <location>
        <position position="1"/>
    </location>
</feature>
<dbReference type="EMBL" id="VXAV01008265">
    <property type="protein sequence ID" value="NXL91658.1"/>
    <property type="molecule type" value="Genomic_DNA"/>
</dbReference>
<evidence type="ECO:0000256" key="1">
    <source>
        <dbReference type="SAM" id="Coils"/>
    </source>
</evidence>
<accession>A0A7L0WKK0</accession>
<protein>
    <submittedName>
        <fullName evidence="2">CE290 protein</fullName>
    </submittedName>
</protein>
<feature type="coiled-coil region" evidence="1">
    <location>
        <begin position="89"/>
        <end position="151"/>
    </location>
</feature>
<evidence type="ECO:0000313" key="2">
    <source>
        <dbReference type="EMBL" id="NXL91658.1"/>
    </source>
</evidence>
<evidence type="ECO:0000313" key="3">
    <source>
        <dbReference type="Proteomes" id="UP000562322"/>
    </source>
</evidence>
<gene>
    <name evidence="2" type="primary">Cep290</name>
    <name evidence="2" type="ORF">ALELAT_R01404</name>
</gene>
<dbReference type="OrthoDB" id="9986859at2759"/>
<keyword evidence="1" id="KW-0175">Coiled coil</keyword>
<feature type="non-terminal residue" evidence="2">
    <location>
        <position position="164"/>
    </location>
</feature>
<proteinExistence type="predicted"/>
<comment type="caution">
    <text evidence="2">The sequence shown here is derived from an EMBL/GenBank/DDBJ whole genome shotgun (WGS) entry which is preliminary data.</text>
</comment>
<sequence>MYNNLQKCYVKEVKANQEQSERITNLTIKIHELEHNLREQSQRIEQLERKKVSWKTSAASGKRSQTLEGEITSHRDIPNEEGSWCSQYVELLLKKIKKLKKENEKLSAEKKALRKELAGLDKEFFEEIEDLKRAVQETVKLNNQYEKCLKQISVVYGLPFTSHV</sequence>
<name>A0A7L0WKK0_ALELA</name>
<organism evidence="2 3">
    <name type="scientific">Alectura lathami</name>
    <name type="common">Australian brush turkey</name>
    <dbReference type="NCBI Taxonomy" id="81907"/>
    <lineage>
        <taxon>Eukaryota</taxon>
        <taxon>Metazoa</taxon>
        <taxon>Chordata</taxon>
        <taxon>Craniata</taxon>
        <taxon>Vertebrata</taxon>
        <taxon>Euteleostomi</taxon>
        <taxon>Archelosauria</taxon>
        <taxon>Archosauria</taxon>
        <taxon>Dinosauria</taxon>
        <taxon>Saurischia</taxon>
        <taxon>Theropoda</taxon>
        <taxon>Coelurosauria</taxon>
        <taxon>Aves</taxon>
        <taxon>Neognathae</taxon>
        <taxon>Galloanserae</taxon>
        <taxon>Galliformes</taxon>
        <taxon>Megapodiidae</taxon>
        <taxon>Alectura</taxon>
    </lineage>
</organism>
<dbReference type="AlphaFoldDB" id="A0A7L0WKK0"/>